<evidence type="ECO:0000256" key="1">
    <source>
        <dbReference type="SAM" id="SignalP"/>
    </source>
</evidence>
<organism evidence="3 4">
    <name type="scientific">Heligmosomoides polygyrus</name>
    <name type="common">Parasitic roundworm</name>
    <dbReference type="NCBI Taxonomy" id="6339"/>
    <lineage>
        <taxon>Eukaryota</taxon>
        <taxon>Metazoa</taxon>
        <taxon>Ecdysozoa</taxon>
        <taxon>Nematoda</taxon>
        <taxon>Chromadorea</taxon>
        <taxon>Rhabditida</taxon>
        <taxon>Rhabditina</taxon>
        <taxon>Rhabditomorpha</taxon>
        <taxon>Strongyloidea</taxon>
        <taxon>Heligmosomidae</taxon>
        <taxon>Heligmosomoides</taxon>
    </lineage>
</organism>
<name>A0A183FVF4_HELPZ</name>
<keyword evidence="3" id="KW-1185">Reference proteome</keyword>
<reference evidence="4" key="2">
    <citation type="submission" date="2019-09" db="UniProtKB">
        <authorList>
            <consortium name="WormBaseParasite"/>
        </authorList>
    </citation>
    <scope>IDENTIFICATION</scope>
</reference>
<gene>
    <name evidence="2" type="ORF">HPBE_LOCUS12288</name>
</gene>
<proteinExistence type="predicted"/>
<dbReference type="AlphaFoldDB" id="A0A183FVF4"/>
<reference evidence="2 3" key="1">
    <citation type="submission" date="2018-11" db="EMBL/GenBank/DDBJ databases">
        <authorList>
            <consortium name="Pathogen Informatics"/>
        </authorList>
    </citation>
    <scope>NUCLEOTIDE SEQUENCE [LARGE SCALE GENOMIC DNA]</scope>
</reference>
<dbReference type="OrthoDB" id="5800408at2759"/>
<feature type="chain" id="PRO_5044551669" evidence="1">
    <location>
        <begin position="21"/>
        <end position="215"/>
    </location>
</feature>
<evidence type="ECO:0000313" key="2">
    <source>
        <dbReference type="EMBL" id="VDO91621.1"/>
    </source>
</evidence>
<dbReference type="EMBL" id="UZAH01027436">
    <property type="protein sequence ID" value="VDO91621.1"/>
    <property type="molecule type" value="Genomic_DNA"/>
</dbReference>
<accession>A0A3P7YVQ9</accession>
<feature type="signal peptide" evidence="1">
    <location>
        <begin position="1"/>
        <end position="20"/>
    </location>
</feature>
<evidence type="ECO:0000313" key="3">
    <source>
        <dbReference type="Proteomes" id="UP000050761"/>
    </source>
</evidence>
<dbReference type="WBParaSite" id="HPBE_0001228701-mRNA-1">
    <property type="protein sequence ID" value="HPBE_0001228701-mRNA-1"/>
    <property type="gene ID" value="HPBE_0001228701"/>
</dbReference>
<evidence type="ECO:0000313" key="4">
    <source>
        <dbReference type="WBParaSite" id="HPBE_0001228701-mRNA-1"/>
    </source>
</evidence>
<sequence>MFLLPLFAALSLCKVRQIEPIPLDPFFSFNENPAAFAHANAQVAVMPKKTEKLPLQKAVKHFDSERPIPDVMPHIKEADVLEPLPGVAPKMTGKVVSTEDVAATGFDYFNFGEGEGPVTNPAATYLDGGNFDKIAAPKCRMVGCSGPLPNDGSLSMEAPTRKSKACHQTFVPLNGCTDNKGYPMGMLCSICCDCTAAFVREMKKTRGFLIAYNGN</sequence>
<accession>A0A183FVF4</accession>
<protein>
    <submittedName>
        <fullName evidence="4">PLAC domain-containing protein</fullName>
    </submittedName>
</protein>
<dbReference type="Proteomes" id="UP000050761">
    <property type="component" value="Unassembled WGS sequence"/>
</dbReference>
<keyword evidence="1" id="KW-0732">Signal</keyword>